<name>A0A5M6HV43_9HYPH</name>
<evidence type="ECO:0000313" key="4">
    <source>
        <dbReference type="EMBL" id="KAA5599508.1"/>
    </source>
</evidence>
<dbReference type="AlphaFoldDB" id="A0A5M6HV43"/>
<dbReference type="GO" id="GO:0003677">
    <property type="term" value="F:DNA binding"/>
    <property type="evidence" value="ECO:0007669"/>
    <property type="project" value="UniProtKB-KW"/>
</dbReference>
<dbReference type="Proteomes" id="UP000323886">
    <property type="component" value="Unassembled WGS sequence"/>
</dbReference>
<dbReference type="GO" id="GO:0003700">
    <property type="term" value="F:DNA-binding transcription factor activity"/>
    <property type="evidence" value="ECO:0007669"/>
    <property type="project" value="InterPro"/>
</dbReference>
<evidence type="ECO:0000259" key="3">
    <source>
        <dbReference type="PROSITE" id="PS50937"/>
    </source>
</evidence>
<dbReference type="CDD" id="cd04765">
    <property type="entry name" value="HTH_MlrA-like_sg2"/>
    <property type="match status" value="1"/>
</dbReference>
<feature type="compositionally biased region" description="Basic and acidic residues" evidence="2">
    <location>
        <begin position="188"/>
        <end position="197"/>
    </location>
</feature>
<evidence type="ECO:0000256" key="2">
    <source>
        <dbReference type="SAM" id="MobiDB-lite"/>
    </source>
</evidence>
<dbReference type="SUPFAM" id="SSF46955">
    <property type="entry name" value="Putative DNA-binding domain"/>
    <property type="match status" value="1"/>
</dbReference>
<feature type="domain" description="HTH merR-type" evidence="3">
    <location>
        <begin position="10"/>
        <end position="78"/>
    </location>
</feature>
<gene>
    <name evidence="4" type="ORF">F1193_12265</name>
</gene>
<dbReference type="PANTHER" id="PTHR30204">
    <property type="entry name" value="REDOX-CYCLING DRUG-SENSING TRANSCRIPTIONAL ACTIVATOR SOXR"/>
    <property type="match status" value="1"/>
</dbReference>
<dbReference type="InterPro" id="IPR000551">
    <property type="entry name" value="MerR-type_HTH_dom"/>
</dbReference>
<dbReference type="EMBL" id="VWPL01000022">
    <property type="protein sequence ID" value="KAA5599508.1"/>
    <property type="molecule type" value="Genomic_DNA"/>
</dbReference>
<comment type="caution">
    <text evidence="4">The sequence shown here is derived from an EMBL/GenBank/DDBJ whole genome shotgun (WGS) entry which is preliminary data.</text>
</comment>
<feature type="compositionally biased region" description="Low complexity" evidence="2">
    <location>
        <begin position="273"/>
        <end position="284"/>
    </location>
</feature>
<dbReference type="Gene3D" id="1.10.1660.10">
    <property type="match status" value="1"/>
</dbReference>
<accession>A0A5M6HV43</accession>
<sequence>MDKEPGAFRTISEVAEDLDLPQHVLRFWETRFSQIKPLKRGGGRRYYRPDDVDLLRGIRHLLYGEGYTIRGVQRILRDEGVRFVQTVWRPGEAPPAPPVDQRPIDHLPADRDFERREPSASAVAAPDVALPDRTPPDLAPPDLARPERDGPPSLDARDHPAARDRSDLGDPSDLGDRPEPALPFGPPEEGRAPRRPVEPPSPDLPPRRPVEPAGRGGLLGLFPKIGRDAEPPLLPRVVEVPIPTARTEPVVRPPEPSRPPVVEPLRPPPRPPAAETAPAPALSRENARRLQAALYELQECRRILDAALGGEGKG</sequence>
<feature type="compositionally biased region" description="Low complexity" evidence="2">
    <location>
        <begin position="119"/>
        <end position="132"/>
    </location>
</feature>
<feature type="compositionally biased region" description="Low complexity" evidence="2">
    <location>
        <begin position="235"/>
        <end position="250"/>
    </location>
</feature>
<keyword evidence="5" id="KW-1185">Reference proteome</keyword>
<organism evidence="4 5">
    <name type="scientific">Blastochloris sulfoviridis</name>
    <dbReference type="NCBI Taxonomy" id="50712"/>
    <lineage>
        <taxon>Bacteria</taxon>
        <taxon>Pseudomonadati</taxon>
        <taxon>Pseudomonadota</taxon>
        <taxon>Alphaproteobacteria</taxon>
        <taxon>Hyphomicrobiales</taxon>
        <taxon>Blastochloridaceae</taxon>
        <taxon>Blastochloris</taxon>
    </lineage>
</organism>
<feature type="region of interest" description="Disordered" evidence="2">
    <location>
        <begin position="114"/>
        <end position="285"/>
    </location>
</feature>
<dbReference type="SMART" id="SM00422">
    <property type="entry name" value="HTH_MERR"/>
    <property type="match status" value="1"/>
</dbReference>
<proteinExistence type="predicted"/>
<reference evidence="4 5" key="1">
    <citation type="submission" date="2019-09" db="EMBL/GenBank/DDBJ databases">
        <title>Draft Whole-Genome sequence of Blastochloris sulfoviridis DSM 729.</title>
        <authorList>
            <person name="Meyer T.E."/>
            <person name="Kyndt J.A."/>
        </authorList>
    </citation>
    <scope>NUCLEOTIDE SEQUENCE [LARGE SCALE GENOMIC DNA]</scope>
    <source>
        <strain evidence="4 5">DSM 729</strain>
    </source>
</reference>
<feature type="compositionally biased region" description="Pro residues" evidence="2">
    <location>
        <begin position="251"/>
        <end position="272"/>
    </location>
</feature>
<dbReference type="OrthoDB" id="9810140at2"/>
<evidence type="ECO:0000313" key="5">
    <source>
        <dbReference type="Proteomes" id="UP000323886"/>
    </source>
</evidence>
<protein>
    <submittedName>
        <fullName evidence="4">MerR family transcriptional regulator</fullName>
    </submittedName>
</protein>
<evidence type="ECO:0000256" key="1">
    <source>
        <dbReference type="ARBA" id="ARBA00023125"/>
    </source>
</evidence>
<feature type="compositionally biased region" description="Basic and acidic residues" evidence="2">
    <location>
        <begin position="144"/>
        <end position="179"/>
    </location>
</feature>
<keyword evidence="1" id="KW-0238">DNA-binding</keyword>
<dbReference type="PANTHER" id="PTHR30204:SF15">
    <property type="entry name" value="BLL5018 PROTEIN"/>
    <property type="match status" value="1"/>
</dbReference>
<dbReference type="InterPro" id="IPR009061">
    <property type="entry name" value="DNA-bd_dom_put_sf"/>
</dbReference>
<dbReference type="InterPro" id="IPR047057">
    <property type="entry name" value="MerR_fam"/>
</dbReference>
<dbReference type="Pfam" id="PF13411">
    <property type="entry name" value="MerR_1"/>
    <property type="match status" value="1"/>
</dbReference>
<dbReference type="PROSITE" id="PS50937">
    <property type="entry name" value="HTH_MERR_2"/>
    <property type="match status" value="1"/>
</dbReference>